<name>A0A0F7U7Q8_NEOCL</name>
<dbReference type="SUPFAM" id="SSF117892">
    <property type="entry name" value="Band 7/SPFH domain"/>
    <property type="match status" value="1"/>
</dbReference>
<dbReference type="CDD" id="cd08829">
    <property type="entry name" value="SPFH_paraslipin"/>
    <property type="match status" value="1"/>
</dbReference>
<dbReference type="Gene3D" id="3.30.479.30">
    <property type="entry name" value="Band 7 domain"/>
    <property type="match status" value="1"/>
</dbReference>
<dbReference type="GO" id="GO:0007005">
    <property type="term" value="P:mitochondrion organization"/>
    <property type="evidence" value="ECO:0007669"/>
    <property type="project" value="TreeGrafter"/>
</dbReference>
<dbReference type="PRINTS" id="PR00721">
    <property type="entry name" value="STOMATIN"/>
</dbReference>
<dbReference type="Pfam" id="PF01145">
    <property type="entry name" value="Band_7"/>
    <property type="match status" value="1"/>
</dbReference>
<dbReference type="InterPro" id="IPR001972">
    <property type="entry name" value="Stomatin_HflK_fam"/>
</dbReference>
<gene>
    <name evidence="5" type="ORF">BN1204_005610</name>
</gene>
<dbReference type="Pfam" id="PF16200">
    <property type="entry name" value="Band_7_C"/>
    <property type="match status" value="1"/>
</dbReference>
<dbReference type="PANTHER" id="PTHR43327:SF10">
    <property type="entry name" value="STOMATIN-LIKE PROTEIN 2, MITOCHONDRIAL"/>
    <property type="match status" value="1"/>
</dbReference>
<dbReference type="GO" id="GO:0005886">
    <property type="term" value="C:plasma membrane"/>
    <property type="evidence" value="ECO:0007669"/>
    <property type="project" value="UniProtKB-ARBA"/>
</dbReference>
<dbReference type="EMBL" id="LN714476">
    <property type="protein sequence ID" value="CEL64680.1"/>
    <property type="molecule type" value="Genomic_DNA"/>
</dbReference>
<dbReference type="InterPro" id="IPR036013">
    <property type="entry name" value="Band_7/SPFH_dom_sf"/>
</dbReference>
<dbReference type="InterPro" id="IPR050710">
    <property type="entry name" value="Band7/mec-2_domain"/>
</dbReference>
<reference evidence="5" key="1">
    <citation type="journal article" date="2015" name="PLoS ONE">
        <title>Comprehensive Evaluation of Toxoplasma gondii VEG and Neospora caninum LIV Genomes with Tachyzoite Stage Transcriptome and Proteome Defines Novel Transcript Features.</title>
        <authorList>
            <person name="Ramaprasad A."/>
            <person name="Mourier T."/>
            <person name="Naeem R."/>
            <person name="Malas T.B."/>
            <person name="Moussa E."/>
            <person name="Panigrahi A."/>
            <person name="Vermont S.J."/>
            <person name="Otto T.D."/>
            <person name="Wastling J."/>
            <person name="Pain A."/>
        </authorList>
    </citation>
    <scope>NUCLEOTIDE SEQUENCE</scope>
    <source>
        <strain evidence="5">Liverpool</strain>
    </source>
</reference>
<accession>A0A0F7U7Q8</accession>
<dbReference type="PANTHER" id="PTHR43327">
    <property type="entry name" value="STOMATIN-LIKE PROTEIN 2, MITOCHONDRIAL"/>
    <property type="match status" value="1"/>
</dbReference>
<comment type="subcellular location">
    <subcellularLocation>
        <location evidence="1">Mitochondrion</location>
    </subcellularLocation>
</comment>
<dbReference type="FunFam" id="3.30.479.30:FF:000004">
    <property type="entry name" value="Putative membrane protease family, stomatin"/>
    <property type="match status" value="1"/>
</dbReference>
<evidence type="ECO:0000313" key="5">
    <source>
        <dbReference type="EMBL" id="CEL64680.1"/>
    </source>
</evidence>
<dbReference type="SMART" id="SM00244">
    <property type="entry name" value="PHB"/>
    <property type="match status" value="1"/>
</dbReference>
<dbReference type="GO" id="GO:0098552">
    <property type="term" value="C:side of membrane"/>
    <property type="evidence" value="ECO:0007669"/>
    <property type="project" value="UniProtKB-ARBA"/>
</dbReference>
<protein>
    <submittedName>
        <fullName evidence="5">Membrane protein, related</fullName>
    </submittedName>
</protein>
<sequence length="443" mass="47954">MEKAIGAFVCSQFAPSLRAKSRGVCCALPAHVPAFAPFFRLRSPRDAATNVQFAGRTLASSYLSPLAPRISADERPALSSLSPCSVSTPTSLASLPAASLPARVHCSLKHERKTTETMLPFEKRTRRGFSSTASSRRTTEAFWVRNHMGIVIVPHQTAYVVERFGRYSRTLDSGLHFLIPFIDKIAYAHSLKEEPIVIPNQTAITKDNVTLQIDGVLYVKICNAYDASYGVTNPIYAVSQLAQTTMRSELGKLTLDNTFLERDALNRSIVQAINQAAQPWGVTCLRYEIRDILLPPNIRAAMERQAEAERRKRADILHSEGERESAINLAKGQRESVILHAEGEAAAVRLRAEAAAASVLKIAETSGVSGGMHALSLQLADNYISAFSKLGKSSNTLVVPANAADIAGMVTQALTIFKNVDGAFTQANAHAPAASSTATPPRK</sequence>
<evidence type="ECO:0000259" key="4">
    <source>
        <dbReference type="SMART" id="SM00244"/>
    </source>
</evidence>
<evidence type="ECO:0000256" key="3">
    <source>
        <dbReference type="ARBA" id="ARBA00023128"/>
    </source>
</evidence>
<organism evidence="5">
    <name type="scientific">Neospora caninum (strain Liverpool)</name>
    <dbReference type="NCBI Taxonomy" id="572307"/>
    <lineage>
        <taxon>Eukaryota</taxon>
        <taxon>Sar</taxon>
        <taxon>Alveolata</taxon>
        <taxon>Apicomplexa</taxon>
        <taxon>Conoidasida</taxon>
        <taxon>Coccidia</taxon>
        <taxon>Eucoccidiorida</taxon>
        <taxon>Eimeriorina</taxon>
        <taxon>Sarcocystidae</taxon>
        <taxon>Neospora</taxon>
    </lineage>
</organism>
<dbReference type="GO" id="GO:0005739">
    <property type="term" value="C:mitochondrion"/>
    <property type="evidence" value="ECO:0007669"/>
    <property type="project" value="UniProtKB-SubCell"/>
</dbReference>
<proteinExistence type="inferred from homology"/>
<evidence type="ECO:0000256" key="2">
    <source>
        <dbReference type="ARBA" id="ARBA00008164"/>
    </source>
</evidence>
<keyword evidence="3" id="KW-0496">Mitochondrion</keyword>
<dbReference type="InterPro" id="IPR001107">
    <property type="entry name" value="Band_7"/>
</dbReference>
<dbReference type="InterPro" id="IPR032435">
    <property type="entry name" value="STML2-like_C"/>
</dbReference>
<dbReference type="AlphaFoldDB" id="A0A0F7U7Q8"/>
<feature type="domain" description="Band 7" evidence="4">
    <location>
        <begin position="148"/>
        <end position="306"/>
    </location>
</feature>
<comment type="similarity">
    <text evidence="2">Belongs to the band 7/mec-2 family.</text>
</comment>
<evidence type="ECO:0000256" key="1">
    <source>
        <dbReference type="ARBA" id="ARBA00004173"/>
    </source>
</evidence>